<name>A3U8W3_CROAH</name>
<protein>
    <recommendedName>
        <fullName evidence="3">Coenzyme A biosynthesis bifunctional protein CoaBC</fullName>
    </recommendedName>
    <alternativeName>
        <fullName evidence="3">DNA/pantothenate metabolism flavoprotein</fullName>
    </alternativeName>
    <alternativeName>
        <fullName evidence="3">Phosphopantothenoylcysteine synthetase/decarboxylase</fullName>
        <shortName evidence="3">PPCS-PPCDC</shortName>
    </alternativeName>
    <domain>
        <recommendedName>
            <fullName evidence="3">Phosphopantothenoylcysteine decarboxylase</fullName>
            <shortName evidence="3">PPC decarboxylase</shortName>
            <shortName evidence="3">PPC-DC</shortName>
            <ecNumber evidence="3">4.1.1.36</ecNumber>
        </recommendedName>
        <alternativeName>
            <fullName evidence="3">CoaC</fullName>
        </alternativeName>
    </domain>
    <domain>
        <recommendedName>
            <fullName evidence="3">Phosphopantothenate--cysteine ligase</fullName>
            <ecNumber evidence="3">6.3.2.5</ecNumber>
        </recommendedName>
        <alternativeName>
            <fullName evidence="3">CoaB</fullName>
        </alternativeName>
        <alternativeName>
            <fullName evidence="3">Phosphopantothenoylcysteine synthetase</fullName>
            <shortName evidence="3">PPC synthetase</shortName>
            <shortName evidence="3">PPC-S</shortName>
        </alternativeName>
    </domain>
</protein>
<dbReference type="SUPFAM" id="SSF102645">
    <property type="entry name" value="CoaB-like"/>
    <property type="match status" value="1"/>
</dbReference>
<dbReference type="Pfam" id="PF02441">
    <property type="entry name" value="Flavoprotein"/>
    <property type="match status" value="1"/>
</dbReference>
<keyword evidence="3" id="KW-0511">Multifunctional enzyme</keyword>
<sequence length="403" mass="43639">MSLLSGKKVLIGVTGGIAAYKSALLVRQFIKYGAEVKVVMTPSAKDFVTPLTLSTLSKNEVFSSFYNEEDENAQWNNHVDLGLWADLMVIAPATANTLSKMASGTSDNLLLATYLSAKCPVYFAPAMDLDMYKHPSSLQSFKTLQSFGNIMIPAGSGELASGLHGEGRMAEPEEIAAFIEQHLKASAPLLHKKVIITAGPTYEAIDPVRFIGNHSSGKMGYELAKQAAKQGANVILVSGPSSLTIVDDSVTLIRVNTAQQMYDEVHKHYDSVDVGIAAAAVSDYRPKVVADQKIKKAGEEMTIVLEKSPDILLSMGQHKKNQLLVGFALETENEIANAKKKLEKKNLDFIVLNSLNDKGAGFKKDTNKITIIDKAHNAKSFDLKSKAEVAKDIINEVIAKLNA</sequence>
<dbReference type="PANTHER" id="PTHR14359:SF6">
    <property type="entry name" value="PHOSPHOPANTOTHENOYLCYSTEINE DECARBOXYLASE"/>
    <property type="match status" value="1"/>
</dbReference>
<comment type="catalytic activity">
    <reaction evidence="3 4">
        <text>(R)-4'-phosphopantothenate + L-cysteine + CTP = N-[(R)-4-phosphopantothenoyl]-L-cysteine + CMP + diphosphate + H(+)</text>
        <dbReference type="Rhea" id="RHEA:19397"/>
        <dbReference type="ChEBI" id="CHEBI:10986"/>
        <dbReference type="ChEBI" id="CHEBI:15378"/>
        <dbReference type="ChEBI" id="CHEBI:33019"/>
        <dbReference type="ChEBI" id="CHEBI:35235"/>
        <dbReference type="ChEBI" id="CHEBI:37563"/>
        <dbReference type="ChEBI" id="CHEBI:59458"/>
        <dbReference type="ChEBI" id="CHEBI:60377"/>
        <dbReference type="EC" id="6.3.2.5"/>
    </reaction>
</comment>
<evidence type="ECO:0000313" key="7">
    <source>
        <dbReference type="EMBL" id="EAP86249.1"/>
    </source>
</evidence>
<dbReference type="HAMAP" id="MF_02225">
    <property type="entry name" value="CoaBC"/>
    <property type="match status" value="1"/>
</dbReference>
<dbReference type="PANTHER" id="PTHR14359">
    <property type="entry name" value="HOMO-OLIGOMERIC FLAVIN CONTAINING CYS DECARBOXYLASE FAMILY"/>
    <property type="match status" value="1"/>
</dbReference>
<comment type="similarity">
    <text evidence="3 4">In the N-terminal section; belongs to the HFCD (homo-oligomeric flavin containing Cys decarboxylase) superfamily.</text>
</comment>
<keyword evidence="1 3" id="KW-0210">Decarboxylase</keyword>
<dbReference type="GO" id="GO:0010181">
    <property type="term" value="F:FMN binding"/>
    <property type="evidence" value="ECO:0007669"/>
    <property type="project" value="UniProtKB-UniRule"/>
</dbReference>
<evidence type="ECO:0000259" key="5">
    <source>
        <dbReference type="Pfam" id="PF02441"/>
    </source>
</evidence>
<feature type="region of interest" description="Phosphopantothenoylcysteine decarboxylase" evidence="3">
    <location>
        <begin position="1"/>
        <end position="193"/>
    </location>
</feature>
<evidence type="ECO:0000259" key="6">
    <source>
        <dbReference type="Pfam" id="PF04127"/>
    </source>
</evidence>
<dbReference type="InterPro" id="IPR007085">
    <property type="entry name" value="DNA/pantothenate-metab_flavo_C"/>
</dbReference>
<evidence type="ECO:0000256" key="3">
    <source>
        <dbReference type="HAMAP-Rule" id="MF_02225"/>
    </source>
</evidence>
<feature type="binding site" evidence="3">
    <location>
        <position position="341"/>
    </location>
    <ligand>
        <name>CTP</name>
        <dbReference type="ChEBI" id="CHEBI:37563"/>
    </ligand>
</feature>
<accession>A3U8W3</accession>
<proteinExistence type="inferred from homology"/>
<dbReference type="AlphaFoldDB" id="A3U8W3"/>
<dbReference type="Gene3D" id="3.40.50.10300">
    <property type="entry name" value="CoaB-like"/>
    <property type="match status" value="1"/>
</dbReference>
<keyword evidence="3 4" id="KW-0285">Flavoprotein</keyword>
<dbReference type="STRING" id="216432.CA2559_09453"/>
<reference evidence="7 8" key="1">
    <citation type="journal article" date="2010" name="J. Bacteriol.">
        <title>The complete genome sequence of Croceibacter atlanticus HTCC2559T.</title>
        <authorList>
            <person name="Oh H.M."/>
            <person name="Kang I."/>
            <person name="Ferriera S."/>
            <person name="Giovannoni S.J."/>
            <person name="Cho J.C."/>
        </authorList>
    </citation>
    <scope>NUCLEOTIDE SEQUENCE [LARGE SCALE GENOMIC DNA]</scope>
    <source>
        <strain evidence="8">ATCC BAA-628 / HTCC2559 / KCTC 12090</strain>
    </source>
</reference>
<dbReference type="InterPro" id="IPR003382">
    <property type="entry name" value="Flavoprotein"/>
</dbReference>
<keyword evidence="3 4" id="KW-0436">Ligase</keyword>
<dbReference type="InterPro" id="IPR036551">
    <property type="entry name" value="Flavin_trans-like"/>
</dbReference>
<feature type="binding site" evidence="3">
    <location>
        <position position="345"/>
    </location>
    <ligand>
        <name>CTP</name>
        <dbReference type="ChEBI" id="CHEBI:37563"/>
    </ligand>
</feature>
<dbReference type="EC" id="4.1.1.36" evidence="3"/>
<comment type="function">
    <text evidence="4">Catalyzes two steps in the biosynthesis of coenzyme A. In the first step cysteine is conjugated to 4'-phosphopantothenate to form 4-phosphopantothenoylcysteine, in the latter compound is decarboxylated to form 4'-phosphopantotheine.</text>
</comment>
<dbReference type="GeneID" id="89453635"/>
<dbReference type="Pfam" id="PF04127">
    <property type="entry name" value="DFP"/>
    <property type="match status" value="1"/>
</dbReference>
<dbReference type="Proteomes" id="UP000002297">
    <property type="component" value="Chromosome"/>
</dbReference>
<gene>
    <name evidence="3" type="primary">coaBC</name>
    <name evidence="7" type="ordered locus">CA2559_09453</name>
</gene>
<dbReference type="EMBL" id="CP002046">
    <property type="protein sequence ID" value="EAP86249.1"/>
    <property type="molecule type" value="Genomic_DNA"/>
</dbReference>
<dbReference type="RefSeq" id="WP_013187634.1">
    <property type="nucleotide sequence ID" value="NC_014230.1"/>
</dbReference>
<dbReference type="NCBIfam" id="TIGR00521">
    <property type="entry name" value="coaBC_dfp"/>
    <property type="match status" value="1"/>
</dbReference>
<keyword evidence="8" id="KW-1185">Reference proteome</keyword>
<dbReference type="EC" id="6.3.2.5" evidence="3"/>
<evidence type="ECO:0000256" key="2">
    <source>
        <dbReference type="ARBA" id="ARBA00023239"/>
    </source>
</evidence>
<feature type="binding site" evidence="3">
    <location>
        <position position="283"/>
    </location>
    <ligand>
        <name>CTP</name>
        <dbReference type="ChEBI" id="CHEBI:37563"/>
    </ligand>
</feature>
<comment type="pathway">
    <text evidence="3 4">Cofactor biosynthesis; coenzyme A biosynthesis; CoA from (R)-pantothenate: step 2/5.</text>
</comment>
<dbReference type="Gene3D" id="3.40.50.1950">
    <property type="entry name" value="Flavin prenyltransferase-like"/>
    <property type="match status" value="1"/>
</dbReference>
<comment type="caution">
    <text evidence="3">Lacks conserved residue(s) required for the propagation of feature annotation.</text>
</comment>
<dbReference type="HOGENOM" id="CLU_033319_0_1_10"/>
<dbReference type="GO" id="GO:0046872">
    <property type="term" value="F:metal ion binding"/>
    <property type="evidence" value="ECO:0007669"/>
    <property type="project" value="UniProtKB-KW"/>
</dbReference>
<dbReference type="GO" id="GO:0015941">
    <property type="term" value="P:pantothenate catabolic process"/>
    <property type="evidence" value="ECO:0007669"/>
    <property type="project" value="InterPro"/>
</dbReference>
<feature type="binding site" evidence="3">
    <location>
        <begin position="309"/>
        <end position="312"/>
    </location>
    <ligand>
        <name>CTP</name>
        <dbReference type="ChEBI" id="CHEBI:37563"/>
    </ligand>
</feature>
<organism evidence="7 8">
    <name type="scientific">Croceibacter atlanticus (strain ATCC BAA-628 / JCM 21780 / CIP 108009 / IAM 15332 / KCTC 12090 / HTCC2559)</name>
    <dbReference type="NCBI Taxonomy" id="216432"/>
    <lineage>
        <taxon>Bacteria</taxon>
        <taxon>Pseudomonadati</taxon>
        <taxon>Bacteroidota</taxon>
        <taxon>Flavobacteriia</taxon>
        <taxon>Flavobacteriales</taxon>
        <taxon>Flavobacteriaceae</taxon>
        <taxon>Croceibacter</taxon>
    </lineage>
</organism>
<feature type="binding site" evidence="3">
    <location>
        <position position="327"/>
    </location>
    <ligand>
        <name>CTP</name>
        <dbReference type="ChEBI" id="CHEBI:37563"/>
    </ligand>
</feature>
<feature type="binding site" evidence="3">
    <location>
        <position position="293"/>
    </location>
    <ligand>
        <name>CTP</name>
        <dbReference type="ChEBI" id="CHEBI:37563"/>
    </ligand>
</feature>
<evidence type="ECO:0000313" key="8">
    <source>
        <dbReference type="Proteomes" id="UP000002297"/>
    </source>
</evidence>
<comment type="cofactor">
    <cofactor evidence="3">
        <name>Mg(2+)</name>
        <dbReference type="ChEBI" id="CHEBI:18420"/>
    </cofactor>
</comment>
<keyword evidence="3" id="KW-0479">Metal-binding</keyword>
<comment type="cofactor">
    <cofactor evidence="3">
        <name>FMN</name>
        <dbReference type="ChEBI" id="CHEBI:58210"/>
    </cofactor>
    <text evidence="3">Binds 1 FMN per subunit.</text>
</comment>
<feature type="region of interest" description="Phosphopantothenate--cysteine ligase" evidence="3">
    <location>
        <begin position="194"/>
        <end position="403"/>
    </location>
</feature>
<keyword evidence="3" id="KW-0460">Magnesium</keyword>
<comment type="pathway">
    <text evidence="3 4">Cofactor biosynthesis; coenzyme A biosynthesis; CoA from (R)-pantothenate: step 3/5.</text>
</comment>
<keyword evidence="2 3" id="KW-0456">Lyase</keyword>
<comment type="catalytic activity">
    <reaction evidence="3 4">
        <text>N-[(R)-4-phosphopantothenoyl]-L-cysteine + H(+) = (R)-4'-phosphopantetheine + CO2</text>
        <dbReference type="Rhea" id="RHEA:16793"/>
        <dbReference type="ChEBI" id="CHEBI:15378"/>
        <dbReference type="ChEBI" id="CHEBI:16526"/>
        <dbReference type="ChEBI" id="CHEBI:59458"/>
        <dbReference type="ChEBI" id="CHEBI:61723"/>
        <dbReference type="EC" id="4.1.1.36"/>
    </reaction>
</comment>
<evidence type="ECO:0000256" key="4">
    <source>
        <dbReference type="RuleBase" id="RU364078"/>
    </source>
</evidence>
<dbReference type="GO" id="GO:0071513">
    <property type="term" value="C:phosphopantothenoylcysteine decarboxylase complex"/>
    <property type="evidence" value="ECO:0007669"/>
    <property type="project" value="TreeGrafter"/>
</dbReference>
<feature type="domain" description="DNA/pantothenate metabolism flavoprotein C-terminal" evidence="6">
    <location>
        <begin position="191"/>
        <end position="399"/>
    </location>
</feature>
<evidence type="ECO:0000256" key="1">
    <source>
        <dbReference type="ARBA" id="ARBA00022793"/>
    </source>
</evidence>
<dbReference type="OrthoDB" id="9802554at2"/>
<dbReference type="UniPathway" id="UPA00241">
    <property type="reaction ID" value="UER00353"/>
</dbReference>
<keyword evidence="3 4" id="KW-0288">FMN</keyword>
<dbReference type="GO" id="GO:0015937">
    <property type="term" value="P:coenzyme A biosynthetic process"/>
    <property type="evidence" value="ECO:0007669"/>
    <property type="project" value="UniProtKB-UniRule"/>
</dbReference>
<dbReference type="GO" id="GO:0004632">
    <property type="term" value="F:phosphopantothenate--cysteine ligase activity"/>
    <property type="evidence" value="ECO:0007669"/>
    <property type="project" value="UniProtKB-UniRule"/>
</dbReference>
<dbReference type="KEGG" id="cat:CA2559_09453"/>
<comment type="similarity">
    <text evidence="3 4">In the C-terminal section; belongs to the PPC synthetase family.</text>
</comment>
<dbReference type="InterPro" id="IPR005252">
    <property type="entry name" value="CoaBC"/>
</dbReference>
<comment type="function">
    <text evidence="3">Catalyzes two sequential steps in the biosynthesis of coenzyme A. In the first step cysteine is conjugated to 4'-phosphopantothenate to form 4-phosphopantothenoylcysteine. In the second step the latter compound is decarboxylated to form 4'-phosphopantotheine.</text>
</comment>
<dbReference type="GO" id="GO:0004633">
    <property type="term" value="F:phosphopantothenoylcysteine decarboxylase activity"/>
    <property type="evidence" value="ECO:0007669"/>
    <property type="project" value="UniProtKB-UniRule"/>
</dbReference>
<dbReference type="SUPFAM" id="SSF52507">
    <property type="entry name" value="Homo-oligomeric flavin-containing Cys decarboxylases, HFCD"/>
    <property type="match status" value="1"/>
</dbReference>
<dbReference type="InterPro" id="IPR035929">
    <property type="entry name" value="CoaB-like_sf"/>
</dbReference>
<feature type="domain" description="Flavoprotein" evidence="5">
    <location>
        <begin position="7"/>
        <end position="183"/>
    </location>
</feature>
<dbReference type="eggNOG" id="COG0452">
    <property type="taxonomic scope" value="Bacteria"/>
</dbReference>